<evidence type="ECO:0000313" key="2">
    <source>
        <dbReference type="EMBL" id="KAI8035754.1"/>
    </source>
</evidence>
<evidence type="ECO:0000313" key="3">
    <source>
        <dbReference type="Proteomes" id="UP001059596"/>
    </source>
</evidence>
<dbReference type="EMBL" id="JAMKOV010000031">
    <property type="protein sequence ID" value="KAI8035754.1"/>
    <property type="molecule type" value="Genomic_DNA"/>
</dbReference>
<dbReference type="Proteomes" id="UP001059596">
    <property type="component" value="Unassembled WGS sequence"/>
</dbReference>
<organism evidence="2 3">
    <name type="scientific">Drosophila gunungcola</name>
    <name type="common">fruit fly</name>
    <dbReference type="NCBI Taxonomy" id="103775"/>
    <lineage>
        <taxon>Eukaryota</taxon>
        <taxon>Metazoa</taxon>
        <taxon>Ecdysozoa</taxon>
        <taxon>Arthropoda</taxon>
        <taxon>Hexapoda</taxon>
        <taxon>Insecta</taxon>
        <taxon>Pterygota</taxon>
        <taxon>Neoptera</taxon>
        <taxon>Endopterygota</taxon>
        <taxon>Diptera</taxon>
        <taxon>Brachycera</taxon>
        <taxon>Muscomorpha</taxon>
        <taxon>Ephydroidea</taxon>
        <taxon>Drosophilidae</taxon>
        <taxon>Drosophila</taxon>
        <taxon>Sophophora</taxon>
    </lineage>
</organism>
<name>A0A9P9YEY7_9MUSC</name>
<proteinExistence type="predicted"/>
<keyword evidence="3" id="KW-1185">Reference proteome</keyword>
<feature type="region of interest" description="Disordered" evidence="1">
    <location>
        <begin position="81"/>
        <end position="115"/>
    </location>
</feature>
<dbReference type="OrthoDB" id="7863959at2759"/>
<sequence length="159" mass="19010">MNSSKALVISRMAAFGFSSLAKCRGMKQFRLDDKYYRPGTLQVRDYKRTWAKQQEREERMDDTKYNPGRWTEREYQATWREPVDVDEEPQEEVRDSRHREEPAPVPVRRRSFEPSRRLQRNAIPASKFISQFISTQEKNRMRNLEVAADRTACDEYQLV</sequence>
<evidence type="ECO:0000256" key="1">
    <source>
        <dbReference type="SAM" id="MobiDB-lite"/>
    </source>
</evidence>
<feature type="compositionally biased region" description="Basic and acidic residues" evidence="1">
    <location>
        <begin position="91"/>
        <end position="102"/>
    </location>
</feature>
<dbReference type="AlphaFoldDB" id="A0A9P9YEY7"/>
<accession>A0A9P9YEY7</accession>
<gene>
    <name evidence="2" type="ORF">M5D96_011504</name>
</gene>
<protein>
    <submittedName>
        <fullName evidence="2">Uncharacterized protein</fullName>
    </submittedName>
</protein>
<reference evidence="2" key="1">
    <citation type="journal article" date="2023" name="Genome Biol. Evol.">
        <title>Long-read-based Genome Assembly of Drosophila gunungcola Reveals Fewer Chemosensory Genes in Flower-breeding Species.</title>
        <authorList>
            <person name="Negi A."/>
            <person name="Liao B.Y."/>
            <person name="Yeh S.D."/>
        </authorList>
    </citation>
    <scope>NUCLEOTIDE SEQUENCE</scope>
    <source>
        <strain evidence="2">Sukarami</strain>
    </source>
</reference>
<comment type="caution">
    <text evidence="2">The sequence shown here is derived from an EMBL/GenBank/DDBJ whole genome shotgun (WGS) entry which is preliminary data.</text>
</comment>